<evidence type="ECO:0000256" key="5">
    <source>
        <dbReference type="ARBA" id="ARBA00023136"/>
    </source>
</evidence>
<dbReference type="AlphaFoldDB" id="A0A0X8H1P7"/>
<dbReference type="Proteomes" id="UP000063781">
    <property type="component" value="Chromosome"/>
</dbReference>
<dbReference type="GO" id="GO:0016020">
    <property type="term" value="C:membrane"/>
    <property type="evidence" value="ECO:0007669"/>
    <property type="project" value="UniProtKB-SubCell"/>
</dbReference>
<keyword evidence="8" id="KW-1185">Reference proteome</keyword>
<comment type="similarity">
    <text evidence="2">Belongs to the LemA family.</text>
</comment>
<dbReference type="KEGG" id="erl:AOC36_10585"/>
<keyword evidence="3 6" id="KW-0812">Transmembrane</keyword>
<dbReference type="STRING" id="1514105.AOC36_10585"/>
<evidence type="ECO:0000256" key="1">
    <source>
        <dbReference type="ARBA" id="ARBA00004167"/>
    </source>
</evidence>
<dbReference type="SUPFAM" id="SSF140478">
    <property type="entry name" value="LemA-like"/>
    <property type="match status" value="1"/>
</dbReference>
<dbReference type="Gene3D" id="1.20.1440.20">
    <property type="entry name" value="LemA-like domain"/>
    <property type="match status" value="1"/>
</dbReference>
<evidence type="ECO:0000313" key="8">
    <source>
        <dbReference type="Proteomes" id="UP000063781"/>
    </source>
</evidence>
<evidence type="ECO:0000256" key="2">
    <source>
        <dbReference type="ARBA" id="ARBA00008854"/>
    </source>
</evidence>
<keyword evidence="4 6" id="KW-1133">Transmembrane helix</keyword>
<name>A0A0X8H1P7_9FIRM</name>
<dbReference type="InterPro" id="IPR007156">
    <property type="entry name" value="MamQ_LemA"/>
</dbReference>
<dbReference type="PANTHER" id="PTHR34478:SF2">
    <property type="entry name" value="MEMBRANE PROTEIN"/>
    <property type="match status" value="1"/>
</dbReference>
<protein>
    <recommendedName>
        <fullName evidence="9">LemA family protein</fullName>
    </recommendedName>
</protein>
<sequence length="183" mass="21075">MERYIIGAILFALAIYVLVMYNSLVKRRNMVENQKSQIDVELQRRFDLIPNLVEVVKGYAGYEKNTLEDVISARNNYIHTKDNTSDALQSNASLSGALSRLFALSESYPDLKANKNFLDLQSELSNTEKKIAYSRQFYNDSVYRLNNKIDMFPSNIVATLFRFKKEAFFETTDSQRANVNVTL</sequence>
<keyword evidence="5 6" id="KW-0472">Membrane</keyword>
<dbReference type="OrthoDB" id="9804152at2"/>
<dbReference type="RefSeq" id="WP_067634099.1">
    <property type="nucleotide sequence ID" value="NZ_CP013213.1"/>
</dbReference>
<dbReference type="InterPro" id="IPR023353">
    <property type="entry name" value="LemA-like_dom_sf"/>
</dbReference>
<proteinExistence type="inferred from homology"/>
<evidence type="ECO:0000256" key="6">
    <source>
        <dbReference type="SAM" id="Phobius"/>
    </source>
</evidence>
<reference evidence="7 8" key="1">
    <citation type="submission" date="2015-10" db="EMBL/GenBank/DDBJ databases">
        <title>Erysipelothrix larvae sp. LV19 isolated from the larval gut of the rhinoceros beetle, Trypoxylus dichotomus.</title>
        <authorList>
            <person name="Lim S."/>
            <person name="Kim B.-C."/>
        </authorList>
    </citation>
    <scope>NUCLEOTIDE SEQUENCE [LARGE SCALE GENOMIC DNA]</scope>
    <source>
        <strain evidence="7 8">LV19</strain>
    </source>
</reference>
<feature type="transmembrane region" description="Helical" evidence="6">
    <location>
        <begin position="6"/>
        <end position="25"/>
    </location>
</feature>
<evidence type="ECO:0008006" key="9">
    <source>
        <dbReference type="Google" id="ProtNLM"/>
    </source>
</evidence>
<dbReference type="PANTHER" id="PTHR34478">
    <property type="entry name" value="PROTEIN LEMA"/>
    <property type="match status" value="1"/>
</dbReference>
<evidence type="ECO:0000256" key="3">
    <source>
        <dbReference type="ARBA" id="ARBA00022692"/>
    </source>
</evidence>
<comment type="subcellular location">
    <subcellularLocation>
        <location evidence="1">Membrane</location>
        <topology evidence="1">Single-pass membrane protein</topology>
    </subcellularLocation>
</comment>
<dbReference type="EMBL" id="CP013213">
    <property type="protein sequence ID" value="AMC94401.1"/>
    <property type="molecule type" value="Genomic_DNA"/>
</dbReference>
<accession>A0A0X8H1P7</accession>
<organism evidence="7 8">
    <name type="scientific">Erysipelothrix larvae</name>
    <dbReference type="NCBI Taxonomy" id="1514105"/>
    <lineage>
        <taxon>Bacteria</taxon>
        <taxon>Bacillati</taxon>
        <taxon>Bacillota</taxon>
        <taxon>Erysipelotrichia</taxon>
        <taxon>Erysipelotrichales</taxon>
        <taxon>Erysipelotrichaceae</taxon>
        <taxon>Erysipelothrix</taxon>
    </lineage>
</organism>
<evidence type="ECO:0000313" key="7">
    <source>
        <dbReference type="EMBL" id="AMC94401.1"/>
    </source>
</evidence>
<evidence type="ECO:0000256" key="4">
    <source>
        <dbReference type="ARBA" id="ARBA00022989"/>
    </source>
</evidence>
<gene>
    <name evidence="7" type="ORF">AOC36_10585</name>
</gene>
<dbReference type="Pfam" id="PF04011">
    <property type="entry name" value="LemA"/>
    <property type="match status" value="1"/>
</dbReference>